<evidence type="ECO:0000256" key="2">
    <source>
        <dbReference type="SAM" id="SignalP"/>
    </source>
</evidence>
<keyword evidence="2" id="KW-0732">Signal</keyword>
<proteinExistence type="predicted"/>
<feature type="chain" id="PRO_5019323994" description="Virulence factor" evidence="2">
    <location>
        <begin position="26"/>
        <end position="125"/>
    </location>
</feature>
<keyword evidence="4" id="KW-1185">Reference proteome</keyword>
<evidence type="ECO:0000256" key="1">
    <source>
        <dbReference type="SAM" id="MobiDB-lite"/>
    </source>
</evidence>
<feature type="compositionally biased region" description="Basic and acidic residues" evidence="1">
    <location>
        <begin position="100"/>
        <end position="125"/>
    </location>
</feature>
<organism evidence="3 4">
    <name type="scientific">Noviherbaspirillum cavernae</name>
    <dbReference type="NCBI Taxonomy" id="2320862"/>
    <lineage>
        <taxon>Bacteria</taxon>
        <taxon>Pseudomonadati</taxon>
        <taxon>Pseudomonadota</taxon>
        <taxon>Betaproteobacteria</taxon>
        <taxon>Burkholderiales</taxon>
        <taxon>Oxalobacteraceae</taxon>
        <taxon>Noviherbaspirillum</taxon>
    </lineage>
</organism>
<evidence type="ECO:0000313" key="4">
    <source>
        <dbReference type="Proteomes" id="UP000285190"/>
    </source>
</evidence>
<accession>A0A418WWH1</accession>
<gene>
    <name evidence="3" type="ORF">D3870_20285</name>
</gene>
<reference evidence="3 4" key="1">
    <citation type="submission" date="2018-09" db="EMBL/GenBank/DDBJ databases">
        <authorList>
            <person name="Zhu H."/>
        </authorList>
    </citation>
    <scope>NUCLEOTIDE SEQUENCE [LARGE SCALE GENOMIC DNA]</scope>
    <source>
        <strain evidence="3 4">K2R10-39</strain>
    </source>
</reference>
<evidence type="ECO:0000313" key="3">
    <source>
        <dbReference type="EMBL" id="RJF97050.1"/>
    </source>
</evidence>
<dbReference type="RefSeq" id="WP_119743182.1">
    <property type="nucleotide sequence ID" value="NZ_QYUN01000003.1"/>
</dbReference>
<feature type="region of interest" description="Disordered" evidence="1">
    <location>
        <begin position="92"/>
        <end position="125"/>
    </location>
</feature>
<feature type="signal peptide" evidence="2">
    <location>
        <begin position="1"/>
        <end position="25"/>
    </location>
</feature>
<protein>
    <recommendedName>
        <fullName evidence="5">Virulence factor</fullName>
    </recommendedName>
</protein>
<sequence length="125" mass="14319">MKTSTAIAASLLAGITLLSAAPAMARGDVQWSVTVGSPAYHVPPAVVYAPPPVVYAPPPRVVYVQPQPVYVHPQPVYRPGVAVVEYGYRERGWQRHHHGRDHDGRYERHYRQDRHDRHDRRDYRY</sequence>
<dbReference type="Proteomes" id="UP000285190">
    <property type="component" value="Unassembled WGS sequence"/>
</dbReference>
<comment type="caution">
    <text evidence="3">The sequence shown here is derived from an EMBL/GenBank/DDBJ whole genome shotgun (WGS) entry which is preliminary data.</text>
</comment>
<dbReference type="AlphaFoldDB" id="A0A418WWH1"/>
<dbReference type="EMBL" id="QYUN01000003">
    <property type="protein sequence ID" value="RJF97050.1"/>
    <property type="molecule type" value="Genomic_DNA"/>
</dbReference>
<evidence type="ECO:0008006" key="5">
    <source>
        <dbReference type="Google" id="ProtNLM"/>
    </source>
</evidence>
<name>A0A418WWH1_9BURK</name>